<feature type="coiled-coil region" evidence="2">
    <location>
        <begin position="1085"/>
        <end position="1187"/>
    </location>
</feature>
<feature type="domain" description="EF-hand" evidence="5">
    <location>
        <begin position="681"/>
        <end position="716"/>
    </location>
</feature>
<keyword evidence="1" id="KW-0677">Repeat</keyword>
<feature type="region of interest" description="Disordered" evidence="3">
    <location>
        <begin position="1020"/>
        <end position="1084"/>
    </location>
</feature>
<evidence type="ECO:0000259" key="5">
    <source>
        <dbReference type="PROSITE" id="PS50222"/>
    </source>
</evidence>
<dbReference type="InterPro" id="IPR052981">
    <property type="entry name" value="Ingression_C2_domain"/>
</dbReference>
<dbReference type="EMBL" id="JAGDFM010000063">
    <property type="protein sequence ID" value="KAG7388297.1"/>
    <property type="molecule type" value="Genomic_DNA"/>
</dbReference>
<dbReference type="SMART" id="SM00054">
    <property type="entry name" value="EFh"/>
    <property type="match status" value="4"/>
</dbReference>
<feature type="domain" description="EF-hand" evidence="5">
    <location>
        <begin position="523"/>
        <end position="558"/>
    </location>
</feature>
<evidence type="ECO:0008006" key="8">
    <source>
        <dbReference type="Google" id="ProtNLM"/>
    </source>
</evidence>
<feature type="compositionally biased region" description="Polar residues" evidence="3">
    <location>
        <begin position="1317"/>
        <end position="1330"/>
    </location>
</feature>
<feature type="coiled-coil region" evidence="2">
    <location>
        <begin position="1259"/>
        <end position="1314"/>
    </location>
</feature>
<feature type="compositionally biased region" description="Acidic residues" evidence="3">
    <location>
        <begin position="1514"/>
        <end position="1527"/>
    </location>
</feature>
<feature type="compositionally biased region" description="Basic and acidic residues" evidence="3">
    <location>
        <begin position="1528"/>
        <end position="1552"/>
    </location>
</feature>
<dbReference type="PROSITE" id="PS50222">
    <property type="entry name" value="EF_HAND_2"/>
    <property type="match status" value="4"/>
</dbReference>
<feature type="domain" description="C2" evidence="4">
    <location>
        <begin position="154"/>
        <end position="272"/>
    </location>
</feature>
<dbReference type="InterPro" id="IPR002048">
    <property type="entry name" value="EF_hand_dom"/>
</dbReference>
<feature type="compositionally biased region" description="Polar residues" evidence="3">
    <location>
        <begin position="1798"/>
        <end position="1815"/>
    </location>
</feature>
<feature type="domain" description="C2" evidence="4">
    <location>
        <begin position="276"/>
        <end position="397"/>
    </location>
</feature>
<accession>A0A8T1W3V5</accession>
<feature type="compositionally biased region" description="Polar residues" evidence="3">
    <location>
        <begin position="1205"/>
        <end position="1222"/>
    </location>
</feature>
<organism evidence="6 7">
    <name type="scientific">Phytophthora pseudosyringae</name>
    <dbReference type="NCBI Taxonomy" id="221518"/>
    <lineage>
        <taxon>Eukaryota</taxon>
        <taxon>Sar</taxon>
        <taxon>Stramenopiles</taxon>
        <taxon>Oomycota</taxon>
        <taxon>Peronosporomycetes</taxon>
        <taxon>Peronosporales</taxon>
        <taxon>Peronosporaceae</taxon>
        <taxon>Phytophthora</taxon>
    </lineage>
</organism>
<dbReference type="PANTHER" id="PTHR47052:SF3">
    <property type="entry name" value="INGRESSION PROTEIN 1"/>
    <property type="match status" value="1"/>
</dbReference>
<dbReference type="CDD" id="cd00051">
    <property type="entry name" value="EFh"/>
    <property type="match status" value="2"/>
</dbReference>
<feature type="compositionally biased region" description="Low complexity" evidence="3">
    <location>
        <begin position="1621"/>
        <end position="1638"/>
    </location>
</feature>
<keyword evidence="7" id="KW-1185">Reference proteome</keyword>
<dbReference type="InterPro" id="IPR018247">
    <property type="entry name" value="EF_Hand_1_Ca_BS"/>
</dbReference>
<dbReference type="PROSITE" id="PS50004">
    <property type="entry name" value="C2"/>
    <property type="match status" value="3"/>
</dbReference>
<comment type="caution">
    <text evidence="6">The sequence shown here is derived from an EMBL/GenBank/DDBJ whole genome shotgun (WGS) entry which is preliminary data.</text>
</comment>
<feature type="region of interest" description="Disordered" evidence="3">
    <location>
        <begin position="1798"/>
        <end position="1818"/>
    </location>
</feature>
<sequence length="1890" mass="211851">MYFCSHQHLFQDQTGRRRLHQTVTKCKIRSFTLLEARELRRKGGPADTKRFSADPYVKLAVGTNPLSALEKRSKTLKKSGTPVIFLEEVVSFDLTDPVALVTDGDLPIKIEVFDENLLSDELLGEVMFSALRFFDGEPHREVLSLSLPATPGAPCGEIEIEVKLEQVRVGMLSIVLMEGRNLKSMELIGKQDPYCQLSIGKFTKRGKTVERGGRNPYFGEEELLFWFGDDLWTQQMTLRVFDQDIGSDDLIGDANFSVLHFMAHGGAQEHAIQLRNKGSPAGEVLTRIEFLPAGELTVTCHAAKQLRSVDAIGRQDPYVKLTLDGRAVQMVKKTKTDMDGGGEPEWGGEIFRFDVVDQYNLQVEVWDEDSVGADDLIGAASLSLLPIFRYGYADDWLKLWVKGRFGSKDPAGMLHLEMSFEGPAGVAYPQHQVGMDRFTEKERRTKETAGMTPSASEPDGGQDAAMAAKAHALTRPAKRVAENTSEFSEEELLGAFRFLDVDKNSFIGAAELRHLLICMGELITDAEVDEMVRLCDTDGDGQVSFDEFRRMAIHPDPGGPEFATAMAEAEPEEPVPVSGPVLTVEDKQRQHEIKQEKSKLMRRFVEDTRPSLEMLERVAKKFHQMQHDALDFEDFCSLFEVEPTGEYRRLFALFTPDNQSDSGADLREILLAAVNFVGGVDRTQRVRFCFEIFDDDHNGFITEDELVNILRANYLATTDDQVRKKAQTILRQADDDGDGHVSLDEFHAISRKFPNLLFPPHDMLISPAFVWFSPSSVFLVEKCGLSIHLSLRWPSILQSDTILSRVVAVSTPMVAASILASERSATRNRSSAKHLMERLNTAQVKVKRLQRLEAALVDFFMEVMDRSENNGADSAAPSIDSESSFARGKRKEQFLKKAEGDPISLLNALRTHLRLQFAEREAQQAAAERRSFAENLDNQQKEQSTREKFQQLERTCKQLKEQQNSLIHQLDQHEVDQTRSRRQHQTLLEKLNAQVQGERSREQAAQQLVAKQRHEIEALTEARDAPIKPAQTHKALDGSRTPGATSGGPPDASNNGSTIASTTGPGSGTSPSHTNGEFFGTPAENQTLRRALRKYEVKMAQTEAENEERKREVQRLQQQLTGLRQSTQLQMYSRLEKEVRHLRELADDLKRRLAESEADLLRTKGALKEREVEVQKMRDEYAKLFNAVQKQKQPAHYSPSKFARTASTRQLSAPQQTHSPQLPQRLPGAGTTDAADNGVSATSAHGEHPYVVEYYRSEAARVERESDALKLQIRRMMASEQLHKQKTRVLREEKQNLVRERDQLRVDLDRAKKHSTLQSTAMNRQQPRSSAETRKVGFSTAPQEVKQLQKRNEFLEERFRKSLQSNSALATLGAVARLRSSVSVPSGVGAAEPPEYEDDLEADCHEGRTSRHNSAISTKTRPASAHATTINTDNGGSFQSLDAATLQSLQQVRRATRVRPQSANPINMNDGGFDGLADPQHERVAKALEQVNGFRYRYHPALKNDDKKMLRFDSDDEEDLGDDEENSDKDSSDEAQLRQRRQSSKEKGKCVSDDQLTLDDHIENLLRKTRTLAMLKIANNTAGTIPSDSEDDDSDEADDVVSEELSVGSFSTMGPPKRGASSSKLSSLGSSSSMGEGQSSLLGTAAMKLARTLSAFLCLPRAISYVDLEAITEKLLESPNDQFDDDEYAHLIDCHVDSARDDDTHTETEEDEPIWKRRNSRPIRPLTLSEEPTDLELHQRQIFMAANRFGGISSRNFFLASSKHLLSKDDSNGSMYFGVSPSGRLLGSSTNGSSMSLNFGRQGSGSTVTFNSSSDDPAEMATGPFNEEEYIKWRTQVKDDYLAWLNAKVEAQKRRKSRVKKVDPNKKPRWLLLYEASKHPTQKYRPDEKA</sequence>
<name>A0A8T1W3V5_9STRA</name>
<feature type="region of interest" description="Disordered" evidence="3">
    <location>
        <begin position="1582"/>
        <end position="1638"/>
    </location>
</feature>
<protein>
    <recommendedName>
        <fullName evidence="8">Calmodulin</fullName>
    </recommendedName>
</protein>
<dbReference type="PROSITE" id="PS00018">
    <property type="entry name" value="EF_HAND_1"/>
    <property type="match status" value="3"/>
</dbReference>
<feature type="region of interest" description="Disordered" evidence="3">
    <location>
        <begin position="1508"/>
        <end position="1552"/>
    </location>
</feature>
<feature type="region of interest" description="Disordered" evidence="3">
    <location>
        <begin position="1870"/>
        <end position="1890"/>
    </location>
</feature>
<dbReference type="FunFam" id="1.10.238.10:FF:000003">
    <property type="entry name" value="Calmodulin A"/>
    <property type="match status" value="1"/>
</dbReference>
<feature type="region of interest" description="Disordered" evidence="3">
    <location>
        <begin position="926"/>
        <end position="947"/>
    </location>
</feature>
<feature type="domain" description="C2" evidence="4">
    <location>
        <begin position="13"/>
        <end position="143"/>
    </location>
</feature>
<feature type="region of interest" description="Disordered" evidence="3">
    <location>
        <begin position="1317"/>
        <end position="1339"/>
    </location>
</feature>
<dbReference type="Pfam" id="PF00168">
    <property type="entry name" value="C2"/>
    <property type="match status" value="3"/>
</dbReference>
<dbReference type="CDD" id="cd00030">
    <property type="entry name" value="C2"/>
    <property type="match status" value="3"/>
</dbReference>
<feature type="region of interest" description="Disordered" evidence="3">
    <location>
        <begin position="1189"/>
        <end position="1244"/>
    </location>
</feature>
<evidence type="ECO:0000259" key="4">
    <source>
        <dbReference type="PROSITE" id="PS50004"/>
    </source>
</evidence>
<evidence type="ECO:0000256" key="3">
    <source>
        <dbReference type="SAM" id="MobiDB-lite"/>
    </source>
</evidence>
<dbReference type="Pfam" id="PF13499">
    <property type="entry name" value="EF-hand_7"/>
    <property type="match status" value="2"/>
</dbReference>
<evidence type="ECO:0000256" key="2">
    <source>
        <dbReference type="SAM" id="Coils"/>
    </source>
</evidence>
<feature type="domain" description="EF-hand" evidence="5">
    <location>
        <begin position="487"/>
        <end position="522"/>
    </location>
</feature>
<proteinExistence type="predicted"/>
<dbReference type="PANTHER" id="PTHR47052">
    <property type="entry name" value="CONSERVED SERINE PROLINE-RICH PROTEIN (AFU_ORTHOLOGUE AFUA_2G01790)"/>
    <property type="match status" value="1"/>
</dbReference>
<dbReference type="SMART" id="SM00239">
    <property type="entry name" value="C2"/>
    <property type="match status" value="3"/>
</dbReference>
<gene>
    <name evidence="6" type="ORF">PHYPSEUDO_012823</name>
</gene>
<dbReference type="GO" id="GO:0005509">
    <property type="term" value="F:calcium ion binding"/>
    <property type="evidence" value="ECO:0007669"/>
    <property type="project" value="InterPro"/>
</dbReference>
<evidence type="ECO:0000256" key="1">
    <source>
        <dbReference type="ARBA" id="ARBA00022737"/>
    </source>
</evidence>
<dbReference type="OrthoDB" id="26525at2759"/>
<keyword evidence="2" id="KW-0175">Coiled coil</keyword>
<feature type="domain" description="EF-hand" evidence="5">
    <location>
        <begin position="721"/>
        <end position="756"/>
    </location>
</feature>
<feature type="compositionally biased region" description="Acidic residues" evidence="3">
    <location>
        <begin position="1588"/>
        <end position="1602"/>
    </location>
</feature>
<dbReference type="InterPro" id="IPR000008">
    <property type="entry name" value="C2_dom"/>
</dbReference>
<feature type="compositionally biased region" description="Low complexity" evidence="3">
    <location>
        <begin position="1056"/>
        <end position="1076"/>
    </location>
</feature>
<evidence type="ECO:0000313" key="7">
    <source>
        <dbReference type="Proteomes" id="UP000694044"/>
    </source>
</evidence>
<feature type="region of interest" description="Disordered" evidence="3">
    <location>
        <begin position="441"/>
        <end position="463"/>
    </location>
</feature>
<reference evidence="6" key="1">
    <citation type="submission" date="2021-02" db="EMBL/GenBank/DDBJ databases">
        <authorList>
            <person name="Palmer J.M."/>
        </authorList>
    </citation>
    <scope>NUCLEOTIDE SEQUENCE</scope>
    <source>
        <strain evidence="6">SCRP734</strain>
    </source>
</reference>
<dbReference type="Proteomes" id="UP000694044">
    <property type="component" value="Unassembled WGS sequence"/>
</dbReference>
<evidence type="ECO:0000313" key="6">
    <source>
        <dbReference type="EMBL" id="KAG7388297.1"/>
    </source>
</evidence>